<dbReference type="GO" id="GO:0005687">
    <property type="term" value="C:U4 snRNP"/>
    <property type="evidence" value="ECO:0007669"/>
    <property type="project" value="TreeGrafter"/>
</dbReference>
<dbReference type="Proteomes" id="UP000009168">
    <property type="component" value="Unassembled WGS sequence"/>
</dbReference>
<dbReference type="KEGG" id="tet:TTHERM_00113340"/>
<comment type="similarity">
    <text evidence="2">Belongs to the PRP31 family.</text>
</comment>
<evidence type="ECO:0000256" key="8">
    <source>
        <dbReference type="ARBA" id="ARBA00023274"/>
    </source>
</evidence>
<sequence length="625" mass="71739">MNQDFLKDLDDLDDDEEIVVDDGYGDDDNNEEDEMNDEDLQNLEGFDDEDLEGDNLEEQIVKKVKTQNRENEKENAIQEFKTAFQKVQSKPISNLLNDAEFKKLYQKIQEYKGKQNVSNLTAQDDEYHVIIRSNEYAAIIEREIQAVHKFAKDIFLKRLAELQDIVINPIDYAKCVKLIKNESDIMKLDFSSIPTLTMQQITSISVAASQEEGKYLNASEYKQVIAACDNILELHEMSLQIQAYIESRMKFIAPNLSALVGSTCASRLVTAAGGVEALQRMPACNIQVMGSQKKSLLGMSKEGQGNNRGYFAQLEMVQKAPPQFQTKLVRMLSTNVAKAVRIDFLKTCPSGSAGKRLYDLMIQRFSKVQEPPPAKMNKPLAKPDDKPSRKRGGEKYRKIKERLGLTNLRALSQRMMFGDQAEEEFRDTGKGFGLLGVQAGTIKVNVSKRKIKLSNVIKFYLYILNLIQKQLKSNKSSKLNKNKDRFHLKQLAEICKMVLHLAYNLLQIREQNLQILTFSSKMVSRQKIILTKMLVSELLQKQKTMQAYSQVNLRLLIEFTTQSILKFKCWLCLFLNLFFIKIIFKFAIKVVQNFQKNNQGVFFVLNSKNQQKNQFLLKFTQKNLV</sequence>
<dbReference type="InParanoid" id="Q22Z37"/>
<feature type="region of interest" description="Disordered" evidence="9">
    <location>
        <begin position="369"/>
        <end position="397"/>
    </location>
</feature>
<evidence type="ECO:0000313" key="11">
    <source>
        <dbReference type="EMBL" id="EAR90484.3"/>
    </source>
</evidence>
<dbReference type="PANTHER" id="PTHR13904:SF0">
    <property type="entry name" value="U4_U6 SMALL NUCLEAR RIBONUCLEOPROTEIN PRP31"/>
    <property type="match status" value="1"/>
</dbReference>
<evidence type="ECO:0000256" key="2">
    <source>
        <dbReference type="ARBA" id="ARBA00005572"/>
    </source>
</evidence>
<dbReference type="EMBL" id="GG662798">
    <property type="protein sequence ID" value="EAR90484.3"/>
    <property type="molecule type" value="Genomic_DNA"/>
</dbReference>
<dbReference type="Gene3D" id="1.10.246.90">
    <property type="entry name" value="Nop domain"/>
    <property type="match status" value="1"/>
</dbReference>
<dbReference type="GO" id="GO:0000244">
    <property type="term" value="P:spliceosomal tri-snRNP complex assembly"/>
    <property type="evidence" value="ECO:0007669"/>
    <property type="project" value="InterPro"/>
</dbReference>
<keyword evidence="12" id="KW-1185">Reference proteome</keyword>
<feature type="region of interest" description="Disordered" evidence="9">
    <location>
        <begin position="1"/>
        <end position="39"/>
    </location>
</feature>
<dbReference type="InterPro" id="IPR002687">
    <property type="entry name" value="Nop_dom"/>
</dbReference>
<comment type="subcellular location">
    <subcellularLocation>
        <location evidence="1">Nucleus</location>
    </subcellularLocation>
</comment>
<dbReference type="Pfam" id="PF01798">
    <property type="entry name" value="Nop"/>
    <property type="match status" value="1"/>
</dbReference>
<proteinExistence type="inferred from homology"/>
<dbReference type="InterPro" id="IPR027105">
    <property type="entry name" value="Prp31"/>
</dbReference>
<dbReference type="SUPFAM" id="SSF89124">
    <property type="entry name" value="Nop domain"/>
    <property type="match status" value="1"/>
</dbReference>
<organism evidence="11 12">
    <name type="scientific">Tetrahymena thermophila (strain SB210)</name>
    <dbReference type="NCBI Taxonomy" id="312017"/>
    <lineage>
        <taxon>Eukaryota</taxon>
        <taxon>Sar</taxon>
        <taxon>Alveolata</taxon>
        <taxon>Ciliophora</taxon>
        <taxon>Intramacronucleata</taxon>
        <taxon>Oligohymenophorea</taxon>
        <taxon>Hymenostomatida</taxon>
        <taxon>Tetrahymenina</taxon>
        <taxon>Tetrahymenidae</taxon>
        <taxon>Tetrahymena</taxon>
    </lineage>
</organism>
<evidence type="ECO:0000313" key="12">
    <source>
        <dbReference type="Proteomes" id="UP000009168"/>
    </source>
</evidence>
<name>Q22Z37_TETTS</name>
<dbReference type="HOGENOM" id="CLU_026337_2_1_1"/>
<accession>Q22Z37</accession>
<keyword evidence="6" id="KW-0508">mRNA splicing</keyword>
<keyword evidence="8" id="KW-0687">Ribonucleoprotein</keyword>
<evidence type="ECO:0000259" key="10">
    <source>
        <dbReference type="PROSITE" id="PS51358"/>
    </source>
</evidence>
<keyword evidence="3" id="KW-0507">mRNA processing</keyword>
<evidence type="ECO:0000256" key="9">
    <source>
        <dbReference type="SAM" id="MobiDB-lite"/>
    </source>
</evidence>
<gene>
    <name evidence="11" type="ORF">TTHERM_00113340</name>
</gene>
<feature type="compositionally biased region" description="Acidic residues" evidence="9">
    <location>
        <begin position="10"/>
        <end position="39"/>
    </location>
</feature>
<dbReference type="InterPro" id="IPR019175">
    <property type="entry name" value="Prp31_C"/>
</dbReference>
<reference evidence="12" key="1">
    <citation type="journal article" date="2006" name="PLoS Biol.">
        <title>Macronuclear genome sequence of the ciliate Tetrahymena thermophila, a model eukaryote.</title>
        <authorList>
            <person name="Eisen J.A."/>
            <person name="Coyne R.S."/>
            <person name="Wu M."/>
            <person name="Wu D."/>
            <person name="Thiagarajan M."/>
            <person name="Wortman J.R."/>
            <person name="Badger J.H."/>
            <person name="Ren Q."/>
            <person name="Amedeo P."/>
            <person name="Jones K.M."/>
            <person name="Tallon L.J."/>
            <person name="Delcher A.L."/>
            <person name="Salzberg S.L."/>
            <person name="Silva J.C."/>
            <person name="Haas B.J."/>
            <person name="Majoros W.H."/>
            <person name="Farzad M."/>
            <person name="Carlton J.M."/>
            <person name="Smith R.K. Jr."/>
            <person name="Garg J."/>
            <person name="Pearlman R.E."/>
            <person name="Karrer K.M."/>
            <person name="Sun L."/>
            <person name="Manning G."/>
            <person name="Elde N.C."/>
            <person name="Turkewitz A.P."/>
            <person name="Asai D.J."/>
            <person name="Wilkes D.E."/>
            <person name="Wang Y."/>
            <person name="Cai H."/>
            <person name="Collins K."/>
            <person name="Stewart B.A."/>
            <person name="Lee S.R."/>
            <person name="Wilamowska K."/>
            <person name="Weinberg Z."/>
            <person name="Ruzzo W.L."/>
            <person name="Wloga D."/>
            <person name="Gaertig J."/>
            <person name="Frankel J."/>
            <person name="Tsao C.-C."/>
            <person name="Gorovsky M.A."/>
            <person name="Keeling P.J."/>
            <person name="Waller R.F."/>
            <person name="Patron N.J."/>
            <person name="Cherry J.M."/>
            <person name="Stover N.A."/>
            <person name="Krieger C.J."/>
            <person name="del Toro C."/>
            <person name="Ryder H.F."/>
            <person name="Williamson S.C."/>
            <person name="Barbeau R.A."/>
            <person name="Hamilton E.P."/>
            <person name="Orias E."/>
        </authorList>
    </citation>
    <scope>NUCLEOTIDE SEQUENCE [LARGE SCALE GENOMIC DNA]</scope>
    <source>
        <strain evidence="12">SB210</strain>
    </source>
</reference>
<evidence type="ECO:0000256" key="1">
    <source>
        <dbReference type="ARBA" id="ARBA00004123"/>
    </source>
</evidence>
<dbReference type="GeneID" id="7843591"/>
<evidence type="ECO:0000256" key="6">
    <source>
        <dbReference type="ARBA" id="ARBA00023187"/>
    </source>
</evidence>
<dbReference type="Gene3D" id="1.10.287.4070">
    <property type="match status" value="1"/>
</dbReference>
<dbReference type="GO" id="GO:0003723">
    <property type="term" value="F:RNA binding"/>
    <property type="evidence" value="ECO:0007669"/>
    <property type="project" value="UniProtKB-KW"/>
</dbReference>
<dbReference type="Pfam" id="PF09785">
    <property type="entry name" value="Prp31_C"/>
    <property type="match status" value="1"/>
</dbReference>
<keyword evidence="5" id="KW-0694">RNA-binding</keyword>
<dbReference type="PROSITE" id="PS51358">
    <property type="entry name" value="NOP"/>
    <property type="match status" value="1"/>
</dbReference>
<dbReference type="GO" id="GO:0071011">
    <property type="term" value="C:precatalytic spliceosome"/>
    <property type="evidence" value="ECO:0007669"/>
    <property type="project" value="TreeGrafter"/>
</dbReference>
<evidence type="ECO:0000256" key="3">
    <source>
        <dbReference type="ARBA" id="ARBA00022664"/>
    </source>
</evidence>
<dbReference type="InterPro" id="IPR042239">
    <property type="entry name" value="Nop_C"/>
</dbReference>
<dbReference type="FunCoup" id="Q22Z37">
    <property type="interactions" value="528"/>
</dbReference>
<feature type="compositionally biased region" description="Basic and acidic residues" evidence="9">
    <location>
        <begin position="381"/>
        <end position="396"/>
    </location>
</feature>
<dbReference type="InterPro" id="IPR012976">
    <property type="entry name" value="NOSIC"/>
</dbReference>
<evidence type="ECO:0000256" key="5">
    <source>
        <dbReference type="ARBA" id="ARBA00022884"/>
    </source>
</evidence>
<dbReference type="InterPro" id="IPR036070">
    <property type="entry name" value="Nop_dom_sf"/>
</dbReference>
<evidence type="ECO:0000256" key="7">
    <source>
        <dbReference type="ARBA" id="ARBA00023242"/>
    </source>
</evidence>
<dbReference type="STRING" id="312017.Q22Z37"/>
<dbReference type="OrthoDB" id="4771285at2759"/>
<keyword evidence="7" id="KW-0539">Nucleus</keyword>
<feature type="domain" description="Nop" evidence="10">
    <location>
        <begin position="252"/>
        <end position="370"/>
    </location>
</feature>
<dbReference type="PANTHER" id="PTHR13904">
    <property type="entry name" value="PRE-MRNA SPLICING FACTOR PRP31"/>
    <property type="match status" value="1"/>
</dbReference>
<evidence type="ECO:0000256" key="4">
    <source>
        <dbReference type="ARBA" id="ARBA00022728"/>
    </source>
</evidence>
<dbReference type="eggNOG" id="KOG2574">
    <property type="taxonomic scope" value="Eukaryota"/>
</dbReference>
<dbReference type="RefSeq" id="XP_001010729.3">
    <property type="nucleotide sequence ID" value="XM_001010729.3"/>
</dbReference>
<dbReference type="AlphaFoldDB" id="Q22Z37"/>
<dbReference type="GO" id="GO:0046540">
    <property type="term" value="C:U4/U6 x U5 tri-snRNP complex"/>
    <property type="evidence" value="ECO:0007669"/>
    <property type="project" value="InterPro"/>
</dbReference>
<protein>
    <submittedName>
        <fullName evidence="11">SnoRNA-binding domain protein, putative</fullName>
    </submittedName>
</protein>
<keyword evidence="4" id="KW-0747">Spliceosome</keyword>
<dbReference type="SMART" id="SM00931">
    <property type="entry name" value="NOSIC"/>
    <property type="match status" value="1"/>
</dbReference>